<feature type="compositionally biased region" description="Basic and acidic residues" evidence="1">
    <location>
        <begin position="322"/>
        <end position="332"/>
    </location>
</feature>
<organism evidence="2 3">
    <name type="scientific">Pandoravirus salinus</name>
    <dbReference type="NCBI Taxonomy" id="1349410"/>
    <lineage>
        <taxon>Viruses</taxon>
        <taxon>Pandoravirus</taxon>
    </lineage>
</organism>
<reference evidence="2 3" key="1">
    <citation type="journal article" date="2013" name="Science">
        <title>Pandoraviruses: amoeba viruses with genomes up to 2.5 Mb reaching that of parasitic eukaryotes.</title>
        <authorList>
            <person name="Philippe N."/>
            <person name="Legendre M."/>
            <person name="Doutre G."/>
            <person name="Coute Y."/>
            <person name="Poirot O."/>
            <person name="Lescot M."/>
            <person name="Arslan D."/>
            <person name="Seltzer V."/>
            <person name="Bertaux L."/>
            <person name="Bruley C."/>
            <person name="Garin J."/>
            <person name="Claverie J.M."/>
            <person name="Abergel C."/>
        </authorList>
    </citation>
    <scope>NUCLEOTIDE SEQUENCE [LARGE SCALE GENOMIC DNA]</scope>
</reference>
<dbReference type="GeneID" id="16607239"/>
<dbReference type="RefSeq" id="YP_008438530.1">
    <property type="nucleotide sequence ID" value="NC_022098.1"/>
</dbReference>
<dbReference type="EMBL" id="KC977571">
    <property type="protein sequence ID" value="AGO85452.1"/>
    <property type="molecule type" value="Genomic_DNA"/>
</dbReference>
<evidence type="ECO:0000313" key="2">
    <source>
        <dbReference type="EMBL" id="AGO85452.1"/>
    </source>
</evidence>
<dbReference type="KEGG" id="vg:16607239"/>
<sequence length="332" mass="35115">MTALAKRPLESLFGNNDDTGDVDDHYGRAGITAPSSKRQRCESPAVTVGIVAGDLWDDMECDQEDVDACESIVGAVLDDDDFSIEGLAARLATATTYQVELAMVQLFGRDLALGRLCDAIVGPSPSVHTVSVDALLYRAARDHCPTAVATLVARLAEEDDVAKALTTATEEDDIDAAKVIVKAYESDANTPAGSCRRVACAALSDAAEFGKTDAVDYFAGLCDGETIEEMLVQCAADSDDPTAAVFAALWRHADLCAHAYAKSLLPCPALDYLREFVESGEPCADGCMSNVSDDDDSDDSGDDDGDHVSDSDDDGDDNGEGEVDRPDRPMPL</sequence>
<protein>
    <submittedName>
        <fullName evidence="2">Uncharacterized protein</fullName>
    </submittedName>
</protein>
<dbReference type="Proteomes" id="UP000204584">
    <property type="component" value="Segment"/>
</dbReference>
<feature type="region of interest" description="Disordered" evidence="1">
    <location>
        <begin position="15"/>
        <end position="37"/>
    </location>
</feature>
<gene>
    <name evidence="2" type="ORF">psal_cds_1175</name>
</gene>
<feature type="region of interest" description="Disordered" evidence="1">
    <location>
        <begin position="287"/>
        <end position="332"/>
    </location>
</feature>
<proteinExistence type="predicted"/>
<name>S4W427_9VIRU</name>
<evidence type="ECO:0000313" key="3">
    <source>
        <dbReference type="Proteomes" id="UP000204584"/>
    </source>
</evidence>
<accession>S4W427</accession>
<keyword evidence="3" id="KW-1185">Reference proteome</keyword>
<feature type="compositionally biased region" description="Acidic residues" evidence="1">
    <location>
        <begin position="292"/>
        <end position="321"/>
    </location>
</feature>
<evidence type="ECO:0000256" key="1">
    <source>
        <dbReference type="SAM" id="MobiDB-lite"/>
    </source>
</evidence>